<evidence type="ECO:0000313" key="1">
    <source>
        <dbReference type="EMBL" id="MFD0853730.1"/>
    </source>
</evidence>
<sequence>MRSVVGVVLVGLGVFALAAAALTRFYIAPQMVAAPTDYYKVSRLQATNASYFDLSSLQQRTGATINVTSTVRGDIKAADSAPGNTAVWDTTTVIQDLSRNYNVNITQQRLAFDRRTAGLKRCCGSHVDNDRNVGMSGLGLFWPLQMERKDYQVWDGSTRRAHTAKFSGTETVSGIEAYKFVMTVPATKVPTTTNEVPASMLGRPGSAQVPVDRMHQATVTYWIDPRSGSP</sequence>
<gene>
    <name evidence="1" type="ORF">ACFQ07_15945</name>
</gene>
<dbReference type="Proteomes" id="UP001597083">
    <property type="component" value="Unassembled WGS sequence"/>
</dbReference>
<organism evidence="1 2">
    <name type="scientific">Actinomadura adrarensis</name>
    <dbReference type="NCBI Taxonomy" id="1819600"/>
    <lineage>
        <taxon>Bacteria</taxon>
        <taxon>Bacillati</taxon>
        <taxon>Actinomycetota</taxon>
        <taxon>Actinomycetes</taxon>
        <taxon>Streptosporangiales</taxon>
        <taxon>Thermomonosporaceae</taxon>
        <taxon>Actinomadura</taxon>
    </lineage>
</organism>
<proteinExistence type="predicted"/>
<protein>
    <submittedName>
        <fullName evidence="1">DUF3068 domain-containing protein</fullName>
    </submittedName>
</protein>
<accession>A0ABW3CGV9</accession>
<dbReference type="Pfam" id="PF11271">
    <property type="entry name" value="PorA"/>
    <property type="match status" value="1"/>
</dbReference>
<feature type="non-terminal residue" evidence="1">
    <location>
        <position position="230"/>
    </location>
</feature>
<dbReference type="InterPro" id="IPR021424">
    <property type="entry name" value="PorA"/>
</dbReference>
<evidence type="ECO:0000313" key="2">
    <source>
        <dbReference type="Proteomes" id="UP001597083"/>
    </source>
</evidence>
<reference evidence="2" key="1">
    <citation type="journal article" date="2019" name="Int. J. Syst. Evol. Microbiol.">
        <title>The Global Catalogue of Microorganisms (GCM) 10K type strain sequencing project: providing services to taxonomists for standard genome sequencing and annotation.</title>
        <authorList>
            <consortium name="The Broad Institute Genomics Platform"/>
            <consortium name="The Broad Institute Genome Sequencing Center for Infectious Disease"/>
            <person name="Wu L."/>
            <person name="Ma J."/>
        </authorList>
    </citation>
    <scope>NUCLEOTIDE SEQUENCE [LARGE SCALE GENOMIC DNA]</scope>
    <source>
        <strain evidence="2">JCM 31696</strain>
    </source>
</reference>
<name>A0ABW3CGV9_9ACTN</name>
<comment type="caution">
    <text evidence="1">The sequence shown here is derived from an EMBL/GenBank/DDBJ whole genome shotgun (WGS) entry which is preliminary data.</text>
</comment>
<keyword evidence="2" id="KW-1185">Reference proteome</keyword>
<dbReference type="EMBL" id="JBHTIR010002405">
    <property type="protein sequence ID" value="MFD0853730.1"/>
    <property type="molecule type" value="Genomic_DNA"/>
</dbReference>